<feature type="region of interest" description="Disordered" evidence="1">
    <location>
        <begin position="119"/>
        <end position="187"/>
    </location>
</feature>
<dbReference type="InterPro" id="IPR042417">
    <property type="entry name" value="PALB2"/>
</dbReference>
<dbReference type="GO" id="GO:0003677">
    <property type="term" value="F:DNA binding"/>
    <property type="evidence" value="ECO:0007669"/>
    <property type="project" value="InterPro"/>
</dbReference>
<reference evidence="4" key="1">
    <citation type="submission" date="2025-08" db="UniProtKB">
        <authorList>
            <consortium name="RefSeq"/>
        </authorList>
    </citation>
    <scope>IDENTIFICATION</scope>
</reference>
<dbReference type="AlphaFoldDB" id="A0A6J2VS65"/>
<feature type="compositionally biased region" description="Basic residues" evidence="1">
    <location>
        <begin position="325"/>
        <end position="344"/>
    </location>
</feature>
<dbReference type="InterPro" id="IPR031920">
    <property type="entry name" value="PALB2_WD40"/>
</dbReference>
<feature type="compositionally biased region" description="Polar residues" evidence="1">
    <location>
        <begin position="613"/>
        <end position="622"/>
    </location>
</feature>
<dbReference type="SUPFAM" id="SSF50978">
    <property type="entry name" value="WD40 repeat-like"/>
    <property type="match status" value="1"/>
</dbReference>
<feature type="compositionally biased region" description="Basic and acidic residues" evidence="1">
    <location>
        <begin position="858"/>
        <end position="867"/>
    </location>
</feature>
<feature type="compositionally biased region" description="Polar residues" evidence="1">
    <location>
        <begin position="847"/>
        <end position="857"/>
    </location>
</feature>
<feature type="compositionally biased region" description="Polar residues" evidence="1">
    <location>
        <begin position="53"/>
        <end position="91"/>
    </location>
</feature>
<dbReference type="GeneID" id="115816066"/>
<feature type="region of interest" description="Disordered" evidence="1">
    <location>
        <begin position="293"/>
        <end position="420"/>
    </location>
</feature>
<feature type="compositionally biased region" description="Polar residues" evidence="1">
    <location>
        <begin position="376"/>
        <end position="393"/>
    </location>
</feature>
<dbReference type="Proteomes" id="UP000504632">
    <property type="component" value="Chromosome 7"/>
</dbReference>
<evidence type="ECO:0000313" key="4">
    <source>
        <dbReference type="RefSeq" id="XP_030634897.1"/>
    </source>
</evidence>
<evidence type="ECO:0000256" key="1">
    <source>
        <dbReference type="SAM" id="MobiDB-lite"/>
    </source>
</evidence>
<name>A0A6J2VS65_CHACN</name>
<keyword evidence="3" id="KW-1185">Reference proteome</keyword>
<feature type="region of interest" description="Disordered" evidence="1">
    <location>
        <begin position="803"/>
        <end position="869"/>
    </location>
</feature>
<evidence type="ECO:0000313" key="3">
    <source>
        <dbReference type="Proteomes" id="UP000504632"/>
    </source>
</evidence>
<feature type="compositionally biased region" description="Low complexity" evidence="1">
    <location>
        <begin position="303"/>
        <end position="312"/>
    </location>
</feature>
<dbReference type="Pfam" id="PF16756">
    <property type="entry name" value="PALB2_WD40"/>
    <property type="match status" value="1"/>
</dbReference>
<feature type="compositionally biased region" description="Basic and acidic residues" evidence="1">
    <location>
        <begin position="658"/>
        <end position="675"/>
    </location>
</feature>
<dbReference type="PANTHER" id="PTHR14662">
    <property type="entry name" value="PARTNER AND LOCALIZER OF BRCA2"/>
    <property type="match status" value="1"/>
</dbReference>
<feature type="region of interest" description="Disordered" evidence="1">
    <location>
        <begin position="200"/>
        <end position="225"/>
    </location>
</feature>
<feature type="region of interest" description="Disordered" evidence="1">
    <location>
        <begin position="32"/>
        <end position="105"/>
    </location>
</feature>
<accession>A0A6J2VS65</accession>
<feature type="compositionally biased region" description="Basic residues" evidence="1">
    <location>
        <begin position="136"/>
        <end position="149"/>
    </location>
</feature>
<feature type="compositionally biased region" description="Polar residues" evidence="1">
    <location>
        <begin position="824"/>
        <end position="835"/>
    </location>
</feature>
<protein>
    <submittedName>
        <fullName evidence="4">Partner and localizer of BRCA2</fullName>
    </submittedName>
</protein>
<feature type="compositionally biased region" description="Basic and acidic residues" evidence="1">
    <location>
        <begin position="32"/>
        <end position="42"/>
    </location>
</feature>
<dbReference type="RefSeq" id="XP_030634897.1">
    <property type="nucleotide sequence ID" value="XM_030779037.1"/>
</dbReference>
<dbReference type="Gene3D" id="2.130.10.10">
    <property type="entry name" value="YVTN repeat-like/Quinoprotein amine dehydrogenase"/>
    <property type="match status" value="1"/>
</dbReference>
<dbReference type="InParanoid" id="A0A6J2VS65"/>
<feature type="compositionally biased region" description="Basic and acidic residues" evidence="1">
    <location>
        <begin position="623"/>
        <end position="636"/>
    </location>
</feature>
<dbReference type="InterPro" id="IPR036322">
    <property type="entry name" value="WD40_repeat_dom_sf"/>
</dbReference>
<feature type="region of interest" description="Disordered" evidence="1">
    <location>
        <begin position="722"/>
        <end position="765"/>
    </location>
</feature>
<evidence type="ECO:0000259" key="2">
    <source>
        <dbReference type="Pfam" id="PF16756"/>
    </source>
</evidence>
<sequence>MAEILEPALLVEDKEILRRKLELLQREYERTAQKLQRAERREAVRRHVRSKISEQNQPTEQNPATPLSSSAASFASHRQPTSLSLSTQTNPDADGLPDSPNLQGSGLARRVSAVRFHLPERADESPEPSSESLRSSAHRLRSRRSRLRLQNRERASDTESSQEKERDRWRHRQFNAQSGQTDGESRLDSDVQKLIASQSAGVAQVTNQTREELKESSQAEEDKKNIDHVASLDVKQQKELTDAQCLLGAGNVLHTCTVIEGLPFPVEYYIRTTRRMAAAQSSVDLDAVIQSQLTGGRGRRRSSQSQTPGRSQVTSGSSESENKPVKPRGRGQRGKRGRGGRRSRGVAMKMRVSQDFTAPDTEGECGLEPLPHSQLPLDSQTVSDSESFHQSESLLEKGPLPHSASISQPKPVPSSGPDLHCEVIPQSVLTTDTRLCPDTKLTPNPNVFPDTKHLTDSQLLLDTDLLSDANVYPIFRTRAGKRIGDISYSQTQATKNGSTSVHSSLASLTQALMAKDSRSLGQLLTTFDLQDFYLPDEEFGRLKLEKLRFSTSGTEPFSPNPCYYNTRHGNKRYGNRTPGNRYRGVTNSKENNWVSPQPLPFSPSPQDSLPLCQLNQSDQSQAETKKTDQSENRPDTTDQSQTSDADPVVDMKQSQGEDQTKDKKETQTQTTDKKWVATYKSPKHPWDSSELPVSLNLSRSQASQTQTSHDLILPSLGMTPHLSTPHSPFHPLFLLSPSDSQETKSQNRDPETETQSSGKSDKKIQINSEQEIQTCNQTHMESRTAQGLVDSDWLTDCPAVTLSSSANPAAPTNQRAESKATPVPNGSPNANQIYTDGSKVTRDPAHNLTQTGQGHLSNNREEHHTEPSLHNVSCEMRTETGNATPLSVKATLSSSVLQRTHTLKAMTDGCIVDVCVVRWPSEELCVCVAGEWSVCVWAQRKSVEEWSLLHTWTFTQPVVSLITVPDSAGLVCVTFGQLEITEARVLCCPGVEGPFSLSELSMGALQTVVGVSDCRLVFSSASQDNKQRVNTVTLTPDGRVAESLALDCPDWSVQNLAAVEGQRDALIGWTEHRTLLLWNLRTGQLLLTVQLGKMVSMAMCMRGYSYRGALCVLLQSVSVCNEEKDSALFSLIALNPLTGKSILLASITSPTSHTERLVDGDVSGAALVGVFQSGSLAVWDLGRGVAHVIDGGAQGVCNLARWAGPNTLLTGHLNGDINVYQHIPA</sequence>
<dbReference type="InterPro" id="IPR015943">
    <property type="entry name" value="WD40/YVTN_repeat-like_dom_sf"/>
</dbReference>
<dbReference type="GO" id="GO:0000724">
    <property type="term" value="P:double-strand break repair via homologous recombination"/>
    <property type="evidence" value="ECO:0007669"/>
    <property type="project" value="InterPro"/>
</dbReference>
<feature type="compositionally biased region" description="Basic and acidic residues" evidence="1">
    <location>
        <begin position="150"/>
        <end position="168"/>
    </location>
</feature>
<feature type="region of interest" description="Disordered" evidence="1">
    <location>
        <begin position="551"/>
        <end position="702"/>
    </location>
</feature>
<dbReference type="GO" id="GO:0005654">
    <property type="term" value="C:nucleoplasm"/>
    <property type="evidence" value="ECO:0007669"/>
    <property type="project" value="TreeGrafter"/>
</dbReference>
<dbReference type="PANTHER" id="PTHR14662:SF2">
    <property type="entry name" value="PARTNER AND LOCALIZER OF BRCA2"/>
    <property type="match status" value="1"/>
</dbReference>
<feature type="compositionally biased region" description="Polar residues" evidence="1">
    <location>
        <begin position="803"/>
        <end position="815"/>
    </location>
</feature>
<feature type="compositionally biased region" description="Polar residues" evidence="1">
    <location>
        <begin position="585"/>
        <end position="594"/>
    </location>
</feature>
<dbReference type="OrthoDB" id="9936560at2759"/>
<gene>
    <name evidence="4" type="primary">palb2</name>
</gene>
<feature type="compositionally biased region" description="Basic and acidic residues" evidence="1">
    <location>
        <begin position="209"/>
        <end position="225"/>
    </location>
</feature>
<dbReference type="CTD" id="79728"/>
<feature type="domain" description="Partner and localiser of BRCA2 WD40" evidence="2">
    <location>
        <begin position="888"/>
        <end position="1221"/>
    </location>
</feature>
<feature type="compositionally biased region" description="Basic and acidic residues" evidence="1">
    <location>
        <begin position="741"/>
        <end position="751"/>
    </location>
</feature>
<proteinExistence type="predicted"/>
<organism evidence="3 4">
    <name type="scientific">Chanos chanos</name>
    <name type="common">Milkfish</name>
    <name type="synonym">Mugil chanos</name>
    <dbReference type="NCBI Taxonomy" id="29144"/>
    <lineage>
        <taxon>Eukaryota</taxon>
        <taxon>Metazoa</taxon>
        <taxon>Chordata</taxon>
        <taxon>Craniata</taxon>
        <taxon>Vertebrata</taxon>
        <taxon>Euteleostomi</taxon>
        <taxon>Actinopterygii</taxon>
        <taxon>Neopterygii</taxon>
        <taxon>Teleostei</taxon>
        <taxon>Ostariophysi</taxon>
        <taxon>Gonorynchiformes</taxon>
        <taxon>Chanidae</taxon>
        <taxon>Chanos</taxon>
    </lineage>
</organism>